<name>A0A4P6P1Z0_9GAMM</name>
<proteinExistence type="predicted"/>
<dbReference type="AlphaFoldDB" id="A0A4P6P1Z0"/>
<evidence type="ECO:0000313" key="1">
    <source>
        <dbReference type="EMBL" id="QBG34598.1"/>
    </source>
</evidence>
<protein>
    <submittedName>
        <fullName evidence="1">Uncharacterized protein</fullName>
    </submittedName>
</protein>
<dbReference type="RefSeq" id="WP_130598960.1">
    <property type="nucleotide sequence ID" value="NZ_CP034759.1"/>
</dbReference>
<evidence type="ECO:0000313" key="2">
    <source>
        <dbReference type="Proteomes" id="UP000290244"/>
    </source>
</evidence>
<dbReference type="EMBL" id="CP034759">
    <property type="protein sequence ID" value="QBG34598.1"/>
    <property type="molecule type" value="Genomic_DNA"/>
</dbReference>
<sequence>MDLKQLVTQKEFYISNRKEFISCELRPVWRISLLVLIVKFVGRANKASRNKIHLVNWALKKSEHVDSYISYTQQRTNKRPFINLDPAMDKAIDYALYSKLVTVDNNRVTLSDAGIELANQLMKLEAFEVEKSVFKSMKSNLSEDKVTKAFEGK</sequence>
<dbReference type="KEGG" id="lsd:EMK97_02000"/>
<accession>A0A4P6P1Z0</accession>
<gene>
    <name evidence="1" type="ORF">EMK97_02000</name>
</gene>
<organism evidence="1 2">
    <name type="scientific">Litorilituus sediminis</name>
    <dbReference type="NCBI Taxonomy" id="718192"/>
    <lineage>
        <taxon>Bacteria</taxon>
        <taxon>Pseudomonadati</taxon>
        <taxon>Pseudomonadota</taxon>
        <taxon>Gammaproteobacteria</taxon>
        <taxon>Alteromonadales</taxon>
        <taxon>Colwelliaceae</taxon>
        <taxon>Litorilituus</taxon>
    </lineage>
</organism>
<reference evidence="1 2" key="1">
    <citation type="submission" date="2018-12" db="EMBL/GenBank/DDBJ databases">
        <title>Complete genome of Litorilituus sediminis.</title>
        <authorList>
            <person name="Liu A."/>
            <person name="Rong J."/>
        </authorList>
    </citation>
    <scope>NUCLEOTIDE SEQUENCE [LARGE SCALE GENOMIC DNA]</scope>
    <source>
        <strain evidence="1 2">JCM 17549</strain>
    </source>
</reference>
<keyword evidence="2" id="KW-1185">Reference proteome</keyword>
<dbReference type="Proteomes" id="UP000290244">
    <property type="component" value="Chromosome"/>
</dbReference>